<evidence type="ECO:0000313" key="3">
    <source>
        <dbReference type="Proteomes" id="UP000024635"/>
    </source>
</evidence>
<feature type="region of interest" description="Disordered" evidence="1">
    <location>
        <begin position="1"/>
        <end position="23"/>
    </location>
</feature>
<evidence type="ECO:0000256" key="1">
    <source>
        <dbReference type="SAM" id="MobiDB-lite"/>
    </source>
</evidence>
<protein>
    <submittedName>
        <fullName evidence="2">Uncharacterized protein</fullName>
    </submittedName>
</protein>
<gene>
    <name evidence="2" type="primary">Acey_s0118.g749</name>
    <name evidence="2" type="ORF">Y032_0118g749</name>
</gene>
<dbReference type="Proteomes" id="UP000024635">
    <property type="component" value="Unassembled WGS sequence"/>
</dbReference>
<accession>A0A016TBP4</accession>
<reference evidence="3" key="1">
    <citation type="journal article" date="2015" name="Nat. Genet.">
        <title>The genome and transcriptome of the zoonotic hookworm Ancylostoma ceylanicum identify infection-specific gene families.</title>
        <authorList>
            <person name="Schwarz E.M."/>
            <person name="Hu Y."/>
            <person name="Antoshechkin I."/>
            <person name="Miller M.M."/>
            <person name="Sternberg P.W."/>
            <person name="Aroian R.V."/>
        </authorList>
    </citation>
    <scope>NUCLEOTIDE SEQUENCE</scope>
    <source>
        <strain evidence="3">HY135</strain>
    </source>
</reference>
<evidence type="ECO:0000313" key="2">
    <source>
        <dbReference type="EMBL" id="EYC00053.1"/>
    </source>
</evidence>
<keyword evidence="3" id="KW-1185">Reference proteome</keyword>
<organism evidence="2 3">
    <name type="scientific">Ancylostoma ceylanicum</name>
    <dbReference type="NCBI Taxonomy" id="53326"/>
    <lineage>
        <taxon>Eukaryota</taxon>
        <taxon>Metazoa</taxon>
        <taxon>Ecdysozoa</taxon>
        <taxon>Nematoda</taxon>
        <taxon>Chromadorea</taxon>
        <taxon>Rhabditida</taxon>
        <taxon>Rhabditina</taxon>
        <taxon>Rhabditomorpha</taxon>
        <taxon>Strongyloidea</taxon>
        <taxon>Ancylostomatidae</taxon>
        <taxon>Ancylostomatinae</taxon>
        <taxon>Ancylostoma</taxon>
    </lineage>
</organism>
<name>A0A016TBP4_9BILA</name>
<comment type="caution">
    <text evidence="2">The sequence shown here is derived from an EMBL/GenBank/DDBJ whole genome shotgun (WGS) entry which is preliminary data.</text>
</comment>
<proteinExistence type="predicted"/>
<dbReference type="AlphaFoldDB" id="A0A016TBP4"/>
<dbReference type="EMBL" id="JARK01001454">
    <property type="protein sequence ID" value="EYC00053.1"/>
    <property type="molecule type" value="Genomic_DNA"/>
</dbReference>
<sequence>MRRPATPASNADNDKTSSSSSSANEPIYRFLLTWVSANKIFICSHCKNDLKIMSIYCTNVYHRLYKKSICKHQ</sequence>